<dbReference type="Pfam" id="PF04542">
    <property type="entry name" value="Sigma70_r2"/>
    <property type="match status" value="1"/>
</dbReference>
<keyword evidence="3" id="KW-0731">Sigma factor</keyword>
<comment type="similarity">
    <text evidence="1">Belongs to the sigma-70 factor family. ECF subfamily.</text>
</comment>
<dbReference type="SUPFAM" id="SSF88659">
    <property type="entry name" value="Sigma3 and sigma4 domains of RNA polymerase sigma factors"/>
    <property type="match status" value="1"/>
</dbReference>
<feature type="domain" description="RNA polymerase sigma-70 region 2" evidence="6">
    <location>
        <begin position="28"/>
        <end position="92"/>
    </location>
</feature>
<accession>A0A2A4G1X5</accession>
<dbReference type="InterPro" id="IPR013324">
    <property type="entry name" value="RNA_pol_sigma_r3/r4-like"/>
</dbReference>
<dbReference type="GO" id="GO:0003677">
    <property type="term" value="F:DNA binding"/>
    <property type="evidence" value="ECO:0007669"/>
    <property type="project" value="UniProtKB-KW"/>
</dbReference>
<dbReference type="OrthoDB" id="1163416at2"/>
<keyword evidence="5" id="KW-0804">Transcription</keyword>
<protein>
    <recommendedName>
        <fullName evidence="10">RNA polymerase sigma-70 region 2 domain-containing protein</fullName>
    </recommendedName>
</protein>
<evidence type="ECO:0000259" key="6">
    <source>
        <dbReference type="Pfam" id="PF04542"/>
    </source>
</evidence>
<feature type="domain" description="RNA polymerase sigma factor 70 region 4 type 2" evidence="7">
    <location>
        <begin position="129"/>
        <end position="180"/>
    </location>
</feature>
<comment type="caution">
    <text evidence="8">The sequence shown here is derived from an EMBL/GenBank/DDBJ whole genome shotgun (WGS) entry which is preliminary data.</text>
</comment>
<evidence type="ECO:0000256" key="5">
    <source>
        <dbReference type="ARBA" id="ARBA00023163"/>
    </source>
</evidence>
<evidence type="ECO:0000313" key="9">
    <source>
        <dbReference type="Proteomes" id="UP000219559"/>
    </source>
</evidence>
<dbReference type="PANTHER" id="PTHR43133">
    <property type="entry name" value="RNA POLYMERASE ECF-TYPE SIGMA FACTO"/>
    <property type="match status" value="1"/>
</dbReference>
<dbReference type="Gene3D" id="1.10.1740.10">
    <property type="match status" value="1"/>
</dbReference>
<dbReference type="Gene3D" id="1.10.10.10">
    <property type="entry name" value="Winged helix-like DNA-binding domain superfamily/Winged helix DNA-binding domain"/>
    <property type="match status" value="1"/>
</dbReference>
<keyword evidence="2" id="KW-0805">Transcription regulation</keyword>
<dbReference type="InterPro" id="IPR013325">
    <property type="entry name" value="RNA_pol_sigma_r2"/>
</dbReference>
<reference evidence="8 9" key="1">
    <citation type="submission" date="2017-04" db="EMBL/GenBank/DDBJ databases">
        <title>A new member of the family Flavobacteriaceae isolated from ascidians.</title>
        <authorList>
            <person name="Chen L."/>
        </authorList>
    </citation>
    <scope>NUCLEOTIDE SEQUENCE [LARGE SCALE GENOMIC DNA]</scope>
    <source>
        <strain evidence="8 9">HQA918</strain>
    </source>
</reference>
<dbReference type="SUPFAM" id="SSF88946">
    <property type="entry name" value="Sigma2 domain of RNA polymerase sigma factors"/>
    <property type="match status" value="1"/>
</dbReference>
<dbReference type="InterPro" id="IPR014284">
    <property type="entry name" value="RNA_pol_sigma-70_dom"/>
</dbReference>
<dbReference type="NCBIfam" id="TIGR02937">
    <property type="entry name" value="sigma70-ECF"/>
    <property type="match status" value="1"/>
</dbReference>
<evidence type="ECO:0008006" key="10">
    <source>
        <dbReference type="Google" id="ProtNLM"/>
    </source>
</evidence>
<evidence type="ECO:0000256" key="2">
    <source>
        <dbReference type="ARBA" id="ARBA00023015"/>
    </source>
</evidence>
<sequence length="191" mass="21869">MGDTLPENNHNILIGFRQNDQDILEGIYRTVYPKVEVYVLNNKGTTQQAKDIFQEAFISCWRNIKEEKFVTGNVAGYLFTIARNKWVDTLRSPKFKKTVKLDMSLFSVSNDPTEGEPPQIGPQRDKRSALQAAMGRLGPQCRQLLTLFYFERRSIADIARTTGLTPGSTRNQKYRCMQKLKSLSHKILNHG</sequence>
<dbReference type="EMBL" id="NBWU01000007">
    <property type="protein sequence ID" value="PCE62979.1"/>
    <property type="molecule type" value="Genomic_DNA"/>
</dbReference>
<dbReference type="InterPro" id="IPR039425">
    <property type="entry name" value="RNA_pol_sigma-70-like"/>
</dbReference>
<dbReference type="PANTHER" id="PTHR43133:SF8">
    <property type="entry name" value="RNA POLYMERASE SIGMA FACTOR HI_1459-RELATED"/>
    <property type="match status" value="1"/>
</dbReference>
<dbReference type="GO" id="GO:0006352">
    <property type="term" value="P:DNA-templated transcription initiation"/>
    <property type="evidence" value="ECO:0007669"/>
    <property type="project" value="InterPro"/>
</dbReference>
<dbReference type="InterPro" id="IPR013249">
    <property type="entry name" value="RNA_pol_sigma70_r4_t2"/>
</dbReference>
<organism evidence="8 9">
    <name type="scientific">Sediminicola luteus</name>
    <dbReference type="NCBI Taxonomy" id="319238"/>
    <lineage>
        <taxon>Bacteria</taxon>
        <taxon>Pseudomonadati</taxon>
        <taxon>Bacteroidota</taxon>
        <taxon>Flavobacteriia</taxon>
        <taxon>Flavobacteriales</taxon>
        <taxon>Flavobacteriaceae</taxon>
        <taxon>Sediminicola</taxon>
    </lineage>
</organism>
<evidence type="ECO:0000256" key="4">
    <source>
        <dbReference type="ARBA" id="ARBA00023125"/>
    </source>
</evidence>
<evidence type="ECO:0000256" key="1">
    <source>
        <dbReference type="ARBA" id="ARBA00010641"/>
    </source>
</evidence>
<dbReference type="InterPro" id="IPR036388">
    <property type="entry name" value="WH-like_DNA-bd_sf"/>
</dbReference>
<dbReference type="InterPro" id="IPR007627">
    <property type="entry name" value="RNA_pol_sigma70_r2"/>
</dbReference>
<dbReference type="RefSeq" id="WP_097441090.1">
    <property type="nucleotide sequence ID" value="NZ_KZ300477.1"/>
</dbReference>
<keyword evidence="9" id="KW-1185">Reference proteome</keyword>
<dbReference type="AlphaFoldDB" id="A0A2A4G1X5"/>
<proteinExistence type="inferred from homology"/>
<gene>
    <name evidence="8" type="ORF">B7P33_17030</name>
</gene>
<dbReference type="Pfam" id="PF08281">
    <property type="entry name" value="Sigma70_r4_2"/>
    <property type="match status" value="1"/>
</dbReference>
<dbReference type="GO" id="GO:0016987">
    <property type="term" value="F:sigma factor activity"/>
    <property type="evidence" value="ECO:0007669"/>
    <property type="project" value="UniProtKB-KW"/>
</dbReference>
<dbReference type="Proteomes" id="UP000219559">
    <property type="component" value="Unassembled WGS sequence"/>
</dbReference>
<evidence type="ECO:0000259" key="7">
    <source>
        <dbReference type="Pfam" id="PF08281"/>
    </source>
</evidence>
<keyword evidence="4" id="KW-0238">DNA-binding</keyword>
<evidence type="ECO:0000256" key="3">
    <source>
        <dbReference type="ARBA" id="ARBA00023082"/>
    </source>
</evidence>
<name>A0A2A4G1X5_9FLAO</name>
<evidence type="ECO:0000313" key="8">
    <source>
        <dbReference type="EMBL" id="PCE62979.1"/>
    </source>
</evidence>